<dbReference type="SUPFAM" id="SSF56655">
    <property type="entry name" value="Carbohydrate phosphatase"/>
    <property type="match status" value="1"/>
</dbReference>
<dbReference type="GO" id="GO:0046872">
    <property type="term" value="F:metal ion binding"/>
    <property type="evidence" value="ECO:0007669"/>
    <property type="project" value="UniProtKB-KW"/>
</dbReference>
<dbReference type="GO" id="GO:0006020">
    <property type="term" value="P:inositol metabolic process"/>
    <property type="evidence" value="ECO:0007669"/>
    <property type="project" value="TreeGrafter"/>
</dbReference>
<dbReference type="GO" id="GO:0008934">
    <property type="term" value="F:inositol monophosphate 1-phosphatase activity"/>
    <property type="evidence" value="ECO:0007669"/>
    <property type="project" value="TreeGrafter"/>
</dbReference>
<dbReference type="OrthoDB" id="9785695at2"/>
<evidence type="ECO:0000256" key="5">
    <source>
        <dbReference type="PIRSR" id="PIRSR600760-2"/>
    </source>
</evidence>
<proteinExistence type="inferred from homology"/>
<evidence type="ECO:0000256" key="1">
    <source>
        <dbReference type="ARBA" id="ARBA00009759"/>
    </source>
</evidence>
<dbReference type="CDD" id="cd01638">
    <property type="entry name" value="CysQ"/>
    <property type="match status" value="1"/>
</dbReference>
<dbReference type="Proteomes" id="UP000249725">
    <property type="component" value="Unassembled WGS sequence"/>
</dbReference>
<dbReference type="RefSeq" id="WP_111514341.1">
    <property type="nucleotide sequence ID" value="NZ_QFYR01000001.1"/>
</dbReference>
<reference evidence="7" key="1">
    <citation type="submission" date="2018-05" db="EMBL/GenBank/DDBJ databases">
        <authorList>
            <person name="Li X."/>
        </authorList>
    </citation>
    <scope>NUCLEOTIDE SEQUENCE [LARGE SCALE GENOMIC DNA]</scope>
    <source>
        <strain evidence="7">YIM 73061</strain>
    </source>
</reference>
<dbReference type="GO" id="GO:0007165">
    <property type="term" value="P:signal transduction"/>
    <property type="evidence" value="ECO:0007669"/>
    <property type="project" value="TreeGrafter"/>
</dbReference>
<keyword evidence="3" id="KW-0378">Hydrolase</keyword>
<protein>
    <submittedName>
        <fullName evidence="6">3'(2'),5'-bisphosphate nucleotidase CysQ</fullName>
    </submittedName>
</protein>
<keyword evidence="4 5" id="KW-0460">Magnesium</keyword>
<dbReference type="AlphaFoldDB" id="A0A328AUP6"/>
<name>A0A328AUP6_9CAUL</name>
<evidence type="ECO:0000256" key="3">
    <source>
        <dbReference type="ARBA" id="ARBA00022801"/>
    </source>
</evidence>
<feature type="binding site" evidence="5">
    <location>
        <position position="69"/>
    </location>
    <ligand>
        <name>Mg(2+)</name>
        <dbReference type="ChEBI" id="CHEBI:18420"/>
        <label>1</label>
        <note>catalytic</note>
    </ligand>
</feature>
<comment type="caution">
    <text evidence="6">The sequence shown here is derived from an EMBL/GenBank/DDBJ whole genome shotgun (WGS) entry which is preliminary data.</text>
</comment>
<keyword evidence="2 5" id="KW-0479">Metal-binding</keyword>
<dbReference type="PROSITE" id="PS00629">
    <property type="entry name" value="IMP_1"/>
    <property type="match status" value="1"/>
</dbReference>
<feature type="binding site" evidence="5">
    <location>
        <position position="208"/>
    </location>
    <ligand>
        <name>Mg(2+)</name>
        <dbReference type="ChEBI" id="CHEBI:18420"/>
        <label>1</label>
        <note>catalytic</note>
    </ligand>
</feature>
<dbReference type="Gene3D" id="3.30.540.10">
    <property type="entry name" value="Fructose-1,6-Bisphosphatase, subunit A, domain 1"/>
    <property type="match status" value="1"/>
</dbReference>
<dbReference type="PANTHER" id="PTHR20854:SF4">
    <property type="entry name" value="INOSITOL-1-MONOPHOSPHATASE-RELATED"/>
    <property type="match status" value="1"/>
</dbReference>
<evidence type="ECO:0000256" key="4">
    <source>
        <dbReference type="ARBA" id="ARBA00022842"/>
    </source>
</evidence>
<dbReference type="EMBL" id="QFYR01000001">
    <property type="protein sequence ID" value="RAK57891.1"/>
    <property type="molecule type" value="Genomic_DNA"/>
</dbReference>
<gene>
    <name evidence="6" type="ORF">DJ018_08275</name>
</gene>
<dbReference type="PRINTS" id="PR00377">
    <property type="entry name" value="IMPHPHTASES"/>
</dbReference>
<evidence type="ECO:0000313" key="7">
    <source>
        <dbReference type="Proteomes" id="UP000249725"/>
    </source>
</evidence>
<dbReference type="Pfam" id="PF00459">
    <property type="entry name" value="Inositol_P"/>
    <property type="match status" value="1"/>
</dbReference>
<accession>A0A328AUP6</accession>
<comment type="similarity">
    <text evidence="1">Belongs to the inositol monophosphatase superfamily.</text>
</comment>
<dbReference type="InterPro" id="IPR000760">
    <property type="entry name" value="Inositol_monophosphatase-like"/>
</dbReference>
<feature type="binding site" evidence="5">
    <location>
        <position position="87"/>
    </location>
    <ligand>
        <name>Mg(2+)</name>
        <dbReference type="ChEBI" id="CHEBI:18420"/>
        <label>1</label>
        <note>catalytic</note>
    </ligand>
</feature>
<evidence type="ECO:0000313" key="6">
    <source>
        <dbReference type="EMBL" id="RAK57891.1"/>
    </source>
</evidence>
<dbReference type="InterPro" id="IPR020583">
    <property type="entry name" value="Inositol_monoP_metal-BS"/>
</dbReference>
<organism evidence="6 7">
    <name type="scientific">Phenylobacterium deserti</name>
    <dbReference type="NCBI Taxonomy" id="1914756"/>
    <lineage>
        <taxon>Bacteria</taxon>
        <taxon>Pseudomonadati</taxon>
        <taxon>Pseudomonadota</taxon>
        <taxon>Alphaproteobacteria</taxon>
        <taxon>Caulobacterales</taxon>
        <taxon>Caulobacteraceae</taxon>
        <taxon>Phenylobacterium</taxon>
    </lineage>
</organism>
<evidence type="ECO:0000256" key="2">
    <source>
        <dbReference type="ARBA" id="ARBA00022723"/>
    </source>
</evidence>
<dbReference type="PANTHER" id="PTHR20854">
    <property type="entry name" value="INOSITOL MONOPHOSPHATASE"/>
    <property type="match status" value="1"/>
</dbReference>
<feature type="binding site" evidence="5">
    <location>
        <position position="90"/>
    </location>
    <ligand>
        <name>Mg(2+)</name>
        <dbReference type="ChEBI" id="CHEBI:18420"/>
        <label>2</label>
    </ligand>
</feature>
<keyword evidence="7" id="KW-1185">Reference proteome</keyword>
<comment type="cofactor">
    <cofactor evidence="5">
        <name>Mg(2+)</name>
        <dbReference type="ChEBI" id="CHEBI:18420"/>
    </cofactor>
</comment>
<sequence length="265" mass="28615">MSSNAAEDLGLIIDAAREAGELALRLRERGLEIEYKAGDSPVTNADLASDRLLTERLRQARPDYGWLSEETADDDARLSKRRLFVVDPIDGTRAFLRNKPWWTVCVAVVEDGLPIAGVVVAPQLSESYSAAVGAGATLNGERIRASRACAVEGCGMVGDPKMFSHPAWPTPWPMMRIEQRSSTALRMCLVASGAFDAAMAMLPKFDWDLAAADLIAREAGCFVGDHTGKPFAYNGPKPMQPSLVCAAPGLAPLILERVRHIALPN</sequence>
<dbReference type="Gene3D" id="3.40.190.80">
    <property type="match status" value="1"/>
</dbReference>
<feature type="binding site" evidence="5">
    <location>
        <position position="89"/>
    </location>
    <ligand>
        <name>Mg(2+)</name>
        <dbReference type="ChEBI" id="CHEBI:18420"/>
        <label>1</label>
        <note>catalytic</note>
    </ligand>
</feature>